<dbReference type="PROSITE" id="PS00012">
    <property type="entry name" value="PHOSPHOPANTETHEINE"/>
    <property type="match status" value="1"/>
</dbReference>
<dbReference type="GO" id="GO:0031177">
    <property type="term" value="F:phosphopantetheine binding"/>
    <property type="evidence" value="ECO:0007669"/>
    <property type="project" value="InterPro"/>
</dbReference>
<evidence type="ECO:0000256" key="1">
    <source>
        <dbReference type="ARBA" id="ARBA00022450"/>
    </source>
</evidence>
<evidence type="ECO:0000313" key="4">
    <source>
        <dbReference type="EMBL" id="KJV06898.1"/>
    </source>
</evidence>
<reference evidence="5" key="1">
    <citation type="submission" date="2015-03" db="EMBL/GenBank/DDBJ databases">
        <title>Draft genome sequence of a novel methanotroph (Sn10-6) isolated from flooded ricefield rhizosphere in India.</title>
        <authorList>
            <person name="Pandit P.S."/>
            <person name="Pore S.D."/>
            <person name="Arora P."/>
            <person name="Kapse N.G."/>
            <person name="Dhakephalkar P.K."/>
            <person name="Rahalkar M.C."/>
        </authorList>
    </citation>
    <scope>NUCLEOTIDE SEQUENCE [LARGE SCALE GENOMIC DNA]</scope>
    <source>
        <strain evidence="5">Sn10-6</strain>
    </source>
</reference>
<dbReference type="Pfam" id="PF00550">
    <property type="entry name" value="PP-binding"/>
    <property type="match status" value="1"/>
</dbReference>
<accession>A0A0F3IK35</accession>
<proteinExistence type="predicted"/>
<protein>
    <recommendedName>
        <fullName evidence="3">Carrier domain-containing protein</fullName>
    </recommendedName>
</protein>
<dbReference type="AlphaFoldDB" id="A0A0F3IK35"/>
<dbReference type="InterPro" id="IPR020806">
    <property type="entry name" value="PKS_PP-bd"/>
</dbReference>
<keyword evidence="2" id="KW-0597">Phosphoprotein</keyword>
<dbReference type="SMART" id="SM00823">
    <property type="entry name" value="PKS_PP"/>
    <property type="match status" value="1"/>
</dbReference>
<evidence type="ECO:0000256" key="2">
    <source>
        <dbReference type="ARBA" id="ARBA00022553"/>
    </source>
</evidence>
<dbReference type="Gene3D" id="1.10.1200.10">
    <property type="entry name" value="ACP-like"/>
    <property type="match status" value="1"/>
</dbReference>
<keyword evidence="1" id="KW-0596">Phosphopantetheine</keyword>
<gene>
    <name evidence="4" type="ORF">VZ94_08315</name>
</gene>
<dbReference type="InterPro" id="IPR009081">
    <property type="entry name" value="PP-bd_ACP"/>
</dbReference>
<dbReference type="Proteomes" id="UP000033684">
    <property type="component" value="Unassembled WGS sequence"/>
</dbReference>
<feature type="domain" description="Carrier" evidence="3">
    <location>
        <begin position="9"/>
        <end position="86"/>
    </location>
</feature>
<name>A0A0F3IK35_9GAMM</name>
<keyword evidence="5" id="KW-1185">Reference proteome</keyword>
<comment type="caution">
    <text evidence="4">The sequence shown here is derived from an EMBL/GenBank/DDBJ whole genome shotgun (WGS) entry which is preliminary data.</text>
</comment>
<evidence type="ECO:0000313" key="5">
    <source>
        <dbReference type="Proteomes" id="UP000033684"/>
    </source>
</evidence>
<dbReference type="PROSITE" id="PS50075">
    <property type="entry name" value="CARRIER"/>
    <property type="match status" value="1"/>
</dbReference>
<reference evidence="4 5" key="2">
    <citation type="journal article" date="2016" name="Microb. Ecol.">
        <title>Genome Characteristics of a Novel Type I Methanotroph (Sn10-6) Isolated from a Flooded Indian Rice Field.</title>
        <authorList>
            <person name="Rahalkar M.C."/>
            <person name="Pandit P.S."/>
            <person name="Dhakephalkar P.K."/>
            <person name="Pore S."/>
            <person name="Arora P."/>
            <person name="Kapse N."/>
        </authorList>
    </citation>
    <scope>NUCLEOTIDE SEQUENCE [LARGE SCALE GENOMIC DNA]</scope>
    <source>
        <strain evidence="4 5">Sn10-6</strain>
    </source>
</reference>
<dbReference type="InterPro" id="IPR006162">
    <property type="entry name" value="Ppantetheine_attach_site"/>
</dbReference>
<evidence type="ECO:0000259" key="3">
    <source>
        <dbReference type="PROSITE" id="PS50075"/>
    </source>
</evidence>
<sequence length="203" mass="21990">MPPATSDAQQKHALAKALVAIVATVQKMKPEQVSLEAELSDYGFDSISFTQLANALNQAYQLTLMPTLFFELSDLQGLADYLLSKYPEAVKRVHDLPAEAQTGLVCIPTQRVGTMPNLPFGVCNLVPTLLRGNADLSLDNTTNVSTPECSIETSVMAGKVRISTVASMGMHSHAKRGNENNLPFGVLQPRSHAPAWECRPVSR</sequence>
<organism evidence="4 5">
    <name type="scientific">Methylocucumis oryzae</name>
    <dbReference type="NCBI Taxonomy" id="1632867"/>
    <lineage>
        <taxon>Bacteria</taxon>
        <taxon>Pseudomonadati</taxon>
        <taxon>Pseudomonadota</taxon>
        <taxon>Gammaproteobacteria</taxon>
        <taxon>Methylococcales</taxon>
        <taxon>Methylococcaceae</taxon>
        <taxon>Methylocucumis</taxon>
    </lineage>
</organism>
<dbReference type="EMBL" id="LAJX01000078">
    <property type="protein sequence ID" value="KJV06898.1"/>
    <property type="molecule type" value="Genomic_DNA"/>
</dbReference>
<dbReference type="SMART" id="SM01294">
    <property type="entry name" value="PKS_PP_betabranch"/>
    <property type="match status" value="1"/>
</dbReference>
<dbReference type="SUPFAM" id="SSF47336">
    <property type="entry name" value="ACP-like"/>
    <property type="match status" value="1"/>
</dbReference>
<dbReference type="InterPro" id="IPR036736">
    <property type="entry name" value="ACP-like_sf"/>
</dbReference>